<feature type="transmembrane region" description="Helical" evidence="7">
    <location>
        <begin position="319"/>
        <end position="338"/>
    </location>
</feature>
<dbReference type="GO" id="GO:0005886">
    <property type="term" value="C:plasma membrane"/>
    <property type="evidence" value="ECO:0007669"/>
    <property type="project" value="TreeGrafter"/>
</dbReference>
<feature type="region of interest" description="Disordered" evidence="6">
    <location>
        <begin position="226"/>
        <end position="250"/>
    </location>
</feature>
<gene>
    <name evidence="9" type="ORF">BS47DRAFT_1340006</name>
</gene>
<organism evidence="9 10">
    <name type="scientific">Hydnum rufescens UP504</name>
    <dbReference type="NCBI Taxonomy" id="1448309"/>
    <lineage>
        <taxon>Eukaryota</taxon>
        <taxon>Fungi</taxon>
        <taxon>Dikarya</taxon>
        <taxon>Basidiomycota</taxon>
        <taxon>Agaricomycotina</taxon>
        <taxon>Agaricomycetes</taxon>
        <taxon>Cantharellales</taxon>
        <taxon>Hydnaceae</taxon>
        <taxon>Hydnum</taxon>
    </lineage>
</organism>
<dbReference type="AlphaFoldDB" id="A0A9P6DZZ3"/>
<dbReference type="InterPro" id="IPR008962">
    <property type="entry name" value="PapD-like_sf"/>
</dbReference>
<evidence type="ECO:0000256" key="7">
    <source>
        <dbReference type="SAM" id="Phobius"/>
    </source>
</evidence>
<dbReference type="PROSITE" id="PS50202">
    <property type="entry name" value="MSP"/>
    <property type="match status" value="1"/>
</dbReference>
<evidence type="ECO:0000259" key="8">
    <source>
        <dbReference type="PROSITE" id="PS50202"/>
    </source>
</evidence>
<feature type="domain" description="MSP" evidence="8">
    <location>
        <begin position="2"/>
        <end position="126"/>
    </location>
</feature>
<keyword evidence="4 7" id="KW-1133">Transmembrane helix</keyword>
<keyword evidence="10" id="KW-1185">Reference proteome</keyword>
<evidence type="ECO:0000256" key="1">
    <source>
        <dbReference type="ARBA" id="ARBA00004211"/>
    </source>
</evidence>
<dbReference type="Pfam" id="PF00635">
    <property type="entry name" value="Motile_Sperm"/>
    <property type="match status" value="1"/>
</dbReference>
<name>A0A9P6DZZ3_9AGAM</name>
<sequence length="339" mass="36200">MAAILSPSNQLGFNRPLTRTITKTLTVTNPHANPIAFKVKTTAPKLYCVRPNSGRIEAGQSIDVAVILQAMRDEPPLSTKCKDKFLVQTTLITGARETKALGDLWTANDEDESTKIHQQKIKVVYLPPEGQAIPEDSFEHPSLMTSEGDLSRFDTVREHPPANGHATAREALNGGLSVTPPMDRPGSPGEYLIAQEETTTTTAILPDPEPVSPITPVVRAPTPTPAPIVEPVATPVAPAPTTTAPTSMPEADDLAPRYAQALAEIERLQNLVNSLQSQPVGVRRRTTRVVSEDGESVPGGSDDGTAVDSLIAPQQPDGVPVQVVAAIAFAVFLATYLFF</sequence>
<dbReference type="PANTHER" id="PTHR10809">
    <property type="entry name" value="VESICLE-ASSOCIATED MEMBRANE PROTEIN-ASSOCIATED PROTEIN"/>
    <property type="match status" value="1"/>
</dbReference>
<comment type="caution">
    <text evidence="9">The sequence shown here is derived from an EMBL/GenBank/DDBJ whole genome shotgun (WGS) entry which is preliminary data.</text>
</comment>
<evidence type="ECO:0000256" key="5">
    <source>
        <dbReference type="ARBA" id="ARBA00023136"/>
    </source>
</evidence>
<evidence type="ECO:0000256" key="6">
    <source>
        <dbReference type="SAM" id="MobiDB-lite"/>
    </source>
</evidence>
<dbReference type="Gene3D" id="2.60.40.10">
    <property type="entry name" value="Immunoglobulins"/>
    <property type="match status" value="1"/>
</dbReference>
<proteinExistence type="inferred from homology"/>
<comment type="subcellular location">
    <subcellularLocation>
        <location evidence="1">Membrane</location>
        <topology evidence="1">Single-pass type IV membrane protein</topology>
    </subcellularLocation>
</comment>
<dbReference type="GO" id="GO:0033149">
    <property type="term" value="F:FFAT motif binding"/>
    <property type="evidence" value="ECO:0007669"/>
    <property type="project" value="TreeGrafter"/>
</dbReference>
<dbReference type="Proteomes" id="UP000886523">
    <property type="component" value="Unassembled WGS sequence"/>
</dbReference>
<dbReference type="InterPro" id="IPR013783">
    <property type="entry name" value="Ig-like_fold"/>
</dbReference>
<dbReference type="GO" id="GO:0005789">
    <property type="term" value="C:endoplasmic reticulum membrane"/>
    <property type="evidence" value="ECO:0007669"/>
    <property type="project" value="InterPro"/>
</dbReference>
<evidence type="ECO:0000256" key="4">
    <source>
        <dbReference type="ARBA" id="ARBA00022989"/>
    </source>
</evidence>
<evidence type="ECO:0000256" key="2">
    <source>
        <dbReference type="ARBA" id="ARBA00008932"/>
    </source>
</evidence>
<feature type="region of interest" description="Disordered" evidence="6">
    <location>
        <begin position="283"/>
        <end position="308"/>
    </location>
</feature>
<dbReference type="EMBL" id="MU128933">
    <property type="protein sequence ID" value="KAF9517253.1"/>
    <property type="molecule type" value="Genomic_DNA"/>
</dbReference>
<dbReference type="PIRSF" id="PIRSF019693">
    <property type="entry name" value="VAMP-associated"/>
    <property type="match status" value="1"/>
</dbReference>
<evidence type="ECO:0000313" key="9">
    <source>
        <dbReference type="EMBL" id="KAF9517253.1"/>
    </source>
</evidence>
<dbReference type="GO" id="GO:0090158">
    <property type="term" value="P:endoplasmic reticulum membrane organization"/>
    <property type="evidence" value="ECO:0007669"/>
    <property type="project" value="TreeGrafter"/>
</dbReference>
<feature type="compositionally biased region" description="Low complexity" evidence="6">
    <location>
        <begin position="229"/>
        <end position="246"/>
    </location>
</feature>
<dbReference type="SUPFAM" id="SSF49354">
    <property type="entry name" value="PapD-like"/>
    <property type="match status" value="1"/>
</dbReference>
<reference evidence="9" key="1">
    <citation type="journal article" date="2020" name="Nat. Commun.">
        <title>Large-scale genome sequencing of mycorrhizal fungi provides insights into the early evolution of symbiotic traits.</title>
        <authorList>
            <person name="Miyauchi S."/>
            <person name="Kiss E."/>
            <person name="Kuo A."/>
            <person name="Drula E."/>
            <person name="Kohler A."/>
            <person name="Sanchez-Garcia M."/>
            <person name="Morin E."/>
            <person name="Andreopoulos B."/>
            <person name="Barry K.W."/>
            <person name="Bonito G."/>
            <person name="Buee M."/>
            <person name="Carver A."/>
            <person name="Chen C."/>
            <person name="Cichocki N."/>
            <person name="Clum A."/>
            <person name="Culley D."/>
            <person name="Crous P.W."/>
            <person name="Fauchery L."/>
            <person name="Girlanda M."/>
            <person name="Hayes R.D."/>
            <person name="Keri Z."/>
            <person name="LaButti K."/>
            <person name="Lipzen A."/>
            <person name="Lombard V."/>
            <person name="Magnuson J."/>
            <person name="Maillard F."/>
            <person name="Murat C."/>
            <person name="Nolan M."/>
            <person name="Ohm R.A."/>
            <person name="Pangilinan J."/>
            <person name="Pereira M.F."/>
            <person name="Perotto S."/>
            <person name="Peter M."/>
            <person name="Pfister S."/>
            <person name="Riley R."/>
            <person name="Sitrit Y."/>
            <person name="Stielow J.B."/>
            <person name="Szollosi G."/>
            <person name="Zifcakova L."/>
            <person name="Stursova M."/>
            <person name="Spatafora J.W."/>
            <person name="Tedersoo L."/>
            <person name="Vaario L.M."/>
            <person name="Yamada A."/>
            <person name="Yan M."/>
            <person name="Wang P."/>
            <person name="Xu J."/>
            <person name="Bruns T."/>
            <person name="Baldrian P."/>
            <person name="Vilgalys R."/>
            <person name="Dunand C."/>
            <person name="Henrissat B."/>
            <person name="Grigoriev I.V."/>
            <person name="Hibbett D."/>
            <person name="Nagy L.G."/>
            <person name="Martin F.M."/>
        </authorList>
    </citation>
    <scope>NUCLEOTIDE SEQUENCE</scope>
    <source>
        <strain evidence="9">UP504</strain>
    </source>
</reference>
<keyword evidence="5 7" id="KW-0472">Membrane</keyword>
<accession>A0A9P6DZZ3</accession>
<comment type="similarity">
    <text evidence="2">Belongs to the VAMP-associated protein (VAP) (TC 9.B.17) family.</text>
</comment>
<dbReference type="OrthoDB" id="264603at2759"/>
<evidence type="ECO:0000313" key="10">
    <source>
        <dbReference type="Proteomes" id="UP000886523"/>
    </source>
</evidence>
<dbReference type="InterPro" id="IPR016763">
    <property type="entry name" value="VAP"/>
</dbReference>
<dbReference type="InterPro" id="IPR000535">
    <property type="entry name" value="MSP_dom"/>
</dbReference>
<dbReference type="PANTHER" id="PTHR10809:SF6">
    <property type="entry name" value="AT11025P-RELATED"/>
    <property type="match status" value="1"/>
</dbReference>
<protein>
    <recommendedName>
        <fullName evidence="8">MSP domain-containing protein</fullName>
    </recommendedName>
</protein>
<keyword evidence="3 7" id="KW-0812">Transmembrane</keyword>
<dbReference type="GO" id="GO:0061817">
    <property type="term" value="P:endoplasmic reticulum-plasma membrane tethering"/>
    <property type="evidence" value="ECO:0007669"/>
    <property type="project" value="TreeGrafter"/>
</dbReference>
<evidence type="ECO:0000256" key="3">
    <source>
        <dbReference type="ARBA" id="ARBA00022692"/>
    </source>
</evidence>